<evidence type="ECO:0000313" key="1">
    <source>
        <dbReference type="EMBL" id="GBP46109.1"/>
    </source>
</evidence>
<gene>
    <name evidence="1" type="ORF">EVAR_26554_1</name>
</gene>
<proteinExistence type="predicted"/>
<name>A0A4C1W6E9_EUMVA</name>
<evidence type="ECO:0000313" key="2">
    <source>
        <dbReference type="Proteomes" id="UP000299102"/>
    </source>
</evidence>
<sequence length="203" mass="21765">MCLGEHEEHGDLSPVADIVIASTAPIIGSNQLALSQLSGPSRSKALNMKRQERGKICLSSWIIIKKLIVRPSICQYGCSSVSTSVRPSIFLPVRQYVHPSGSIAVRLLARLSVRPYVCPSVSTIGPSILRPSICQYGCSSVSTSVRPSIFLPVRQYVHPSGSIAVRLLARLSVRPYVCPSVSTIGPSIRITPVAANSARAFGK</sequence>
<accession>A0A4C1W6E9</accession>
<reference evidence="1 2" key="1">
    <citation type="journal article" date="2019" name="Commun. Biol.">
        <title>The bagworm genome reveals a unique fibroin gene that provides high tensile strength.</title>
        <authorList>
            <person name="Kono N."/>
            <person name="Nakamura H."/>
            <person name="Ohtoshi R."/>
            <person name="Tomita M."/>
            <person name="Numata K."/>
            <person name="Arakawa K."/>
        </authorList>
    </citation>
    <scope>NUCLEOTIDE SEQUENCE [LARGE SCALE GENOMIC DNA]</scope>
</reference>
<dbReference type="Proteomes" id="UP000299102">
    <property type="component" value="Unassembled WGS sequence"/>
</dbReference>
<dbReference type="OrthoDB" id="6162803at2759"/>
<dbReference type="AlphaFoldDB" id="A0A4C1W6E9"/>
<keyword evidence="2" id="KW-1185">Reference proteome</keyword>
<dbReference type="EMBL" id="BGZK01000477">
    <property type="protein sequence ID" value="GBP46109.1"/>
    <property type="molecule type" value="Genomic_DNA"/>
</dbReference>
<protein>
    <submittedName>
        <fullName evidence="1">Uncharacterized protein</fullName>
    </submittedName>
</protein>
<comment type="caution">
    <text evidence="1">The sequence shown here is derived from an EMBL/GenBank/DDBJ whole genome shotgun (WGS) entry which is preliminary data.</text>
</comment>
<organism evidence="1 2">
    <name type="scientific">Eumeta variegata</name>
    <name type="common">Bagworm moth</name>
    <name type="synonym">Eumeta japonica</name>
    <dbReference type="NCBI Taxonomy" id="151549"/>
    <lineage>
        <taxon>Eukaryota</taxon>
        <taxon>Metazoa</taxon>
        <taxon>Ecdysozoa</taxon>
        <taxon>Arthropoda</taxon>
        <taxon>Hexapoda</taxon>
        <taxon>Insecta</taxon>
        <taxon>Pterygota</taxon>
        <taxon>Neoptera</taxon>
        <taxon>Endopterygota</taxon>
        <taxon>Lepidoptera</taxon>
        <taxon>Glossata</taxon>
        <taxon>Ditrysia</taxon>
        <taxon>Tineoidea</taxon>
        <taxon>Psychidae</taxon>
        <taxon>Oiketicinae</taxon>
        <taxon>Eumeta</taxon>
    </lineage>
</organism>